<gene>
    <name evidence="1" type="ORF">D3878_13750</name>
</gene>
<dbReference type="OrthoDB" id="8908960at2"/>
<evidence type="ECO:0008006" key="3">
    <source>
        <dbReference type="Google" id="ProtNLM"/>
    </source>
</evidence>
<dbReference type="GO" id="GO:0003677">
    <property type="term" value="F:DNA binding"/>
    <property type="evidence" value="ECO:0007669"/>
    <property type="project" value="InterPro"/>
</dbReference>
<organism evidence="1 2">
    <name type="scientific">Noviherbaspirillum sedimenti</name>
    <dbReference type="NCBI Taxonomy" id="2320865"/>
    <lineage>
        <taxon>Bacteria</taxon>
        <taxon>Pseudomonadati</taxon>
        <taxon>Pseudomonadota</taxon>
        <taxon>Betaproteobacteria</taxon>
        <taxon>Burkholderiales</taxon>
        <taxon>Oxalobacteraceae</taxon>
        <taxon>Noviherbaspirillum</taxon>
    </lineage>
</organism>
<keyword evidence="2" id="KW-1185">Reference proteome</keyword>
<proteinExistence type="predicted"/>
<comment type="caution">
    <text evidence="1">The sequence shown here is derived from an EMBL/GenBank/DDBJ whole genome shotgun (WGS) entry which is preliminary data.</text>
</comment>
<reference evidence="2" key="1">
    <citation type="submission" date="2018-09" db="EMBL/GenBank/DDBJ databases">
        <authorList>
            <person name="Zhu H."/>
        </authorList>
    </citation>
    <scope>NUCLEOTIDE SEQUENCE [LARGE SCALE GENOMIC DNA]</scope>
    <source>
        <strain evidence="2">K1S02-23</strain>
    </source>
</reference>
<accession>A0A3A3G215</accession>
<name>A0A3A3G215_9BURK</name>
<dbReference type="EMBL" id="QYUQ01000002">
    <property type="protein sequence ID" value="RJG02507.1"/>
    <property type="molecule type" value="Genomic_DNA"/>
</dbReference>
<dbReference type="AlphaFoldDB" id="A0A3A3G215"/>
<dbReference type="Proteomes" id="UP000266327">
    <property type="component" value="Unassembled WGS sequence"/>
</dbReference>
<evidence type="ECO:0000313" key="1">
    <source>
        <dbReference type="EMBL" id="RJG02507.1"/>
    </source>
</evidence>
<dbReference type="InterPro" id="IPR010982">
    <property type="entry name" value="Lambda_DNA-bd_dom_sf"/>
</dbReference>
<sequence length="137" mass="15681">MKASIEREDFSERLQQALRNADYSPDSPTQLAREFNIRFTGRPITVHAARKWLVGEAIPTQEKLRTLAQWLGVQAEWLRFGSGQQEQRAGGAGGDVAERFDSADVKLIADLQRLDDHHRMIAREMIRLLVRINRAKD</sequence>
<dbReference type="RefSeq" id="WP_119786008.1">
    <property type="nucleotide sequence ID" value="NZ_QYUQ01000002.1"/>
</dbReference>
<dbReference type="Gene3D" id="1.10.260.40">
    <property type="entry name" value="lambda repressor-like DNA-binding domains"/>
    <property type="match status" value="1"/>
</dbReference>
<protein>
    <recommendedName>
        <fullName evidence="3">Transcriptional regulator</fullName>
    </recommendedName>
</protein>
<evidence type="ECO:0000313" key="2">
    <source>
        <dbReference type="Proteomes" id="UP000266327"/>
    </source>
</evidence>